<organism evidence="2">
    <name type="scientific">freshwater metagenome</name>
    <dbReference type="NCBI Taxonomy" id="449393"/>
    <lineage>
        <taxon>unclassified sequences</taxon>
        <taxon>metagenomes</taxon>
        <taxon>ecological metagenomes</taxon>
    </lineage>
</organism>
<dbReference type="GO" id="GO:0005506">
    <property type="term" value="F:iron ion binding"/>
    <property type="evidence" value="ECO:0007669"/>
    <property type="project" value="TreeGrafter"/>
</dbReference>
<evidence type="ECO:0000313" key="2">
    <source>
        <dbReference type="EMBL" id="CAB4572053.1"/>
    </source>
</evidence>
<feature type="domain" description="Core" evidence="1">
    <location>
        <begin position="15"/>
        <end position="114"/>
    </location>
</feature>
<dbReference type="NCBIfam" id="TIGR00049">
    <property type="entry name" value="iron-sulfur cluster assembly accessory protein"/>
    <property type="match status" value="1"/>
</dbReference>
<dbReference type="GO" id="GO:0051537">
    <property type="term" value="F:2 iron, 2 sulfur cluster binding"/>
    <property type="evidence" value="ECO:0007669"/>
    <property type="project" value="TreeGrafter"/>
</dbReference>
<dbReference type="PROSITE" id="PS01152">
    <property type="entry name" value="HESB"/>
    <property type="match status" value="1"/>
</dbReference>
<dbReference type="PANTHER" id="PTHR43011">
    <property type="entry name" value="IRON-SULFUR CLUSTER ASSEMBLY 2 HOMOLOG, MITOCHONDRIAL"/>
    <property type="match status" value="1"/>
</dbReference>
<protein>
    <submittedName>
        <fullName evidence="2">Unannotated protein</fullName>
    </submittedName>
</protein>
<proteinExistence type="predicted"/>
<sequence length="117" mass="12738">MSMETTKTASHGVILTPNAAAKVKNLLAQEDRDDYRLRIAVDSGGCSGLKYQLFFDERVEEGDAIVEFDGVGLIVDRKSVPYLEGATIDFHDSIEKQGFDIDNPNATNSCACGESFS</sequence>
<dbReference type="Gene3D" id="2.60.300.12">
    <property type="entry name" value="HesB-like domain"/>
    <property type="match status" value="1"/>
</dbReference>
<dbReference type="PANTHER" id="PTHR43011:SF1">
    <property type="entry name" value="IRON-SULFUR CLUSTER ASSEMBLY 2 HOMOLOG, MITOCHONDRIAL"/>
    <property type="match status" value="1"/>
</dbReference>
<dbReference type="GO" id="GO:0016226">
    <property type="term" value="P:iron-sulfur cluster assembly"/>
    <property type="evidence" value="ECO:0007669"/>
    <property type="project" value="InterPro"/>
</dbReference>
<gene>
    <name evidence="2" type="ORF">UFOPK1591_01353</name>
</gene>
<accession>A0A6J6ECS3</accession>
<dbReference type="AlphaFoldDB" id="A0A6J6ECS3"/>
<dbReference type="InterPro" id="IPR017870">
    <property type="entry name" value="FeS_cluster_insertion_CS"/>
</dbReference>
<reference evidence="2" key="1">
    <citation type="submission" date="2020-05" db="EMBL/GenBank/DDBJ databases">
        <authorList>
            <person name="Chiriac C."/>
            <person name="Salcher M."/>
            <person name="Ghai R."/>
            <person name="Kavagutti S V."/>
        </authorList>
    </citation>
    <scope>NUCLEOTIDE SEQUENCE</scope>
</reference>
<dbReference type="FunFam" id="2.60.300.12:FF:000013">
    <property type="entry name" value="Iron-sulfur assembly protein 2"/>
    <property type="match status" value="1"/>
</dbReference>
<dbReference type="GO" id="GO:0051539">
    <property type="term" value="F:4 iron, 4 sulfur cluster binding"/>
    <property type="evidence" value="ECO:0007669"/>
    <property type="project" value="TreeGrafter"/>
</dbReference>
<dbReference type="NCBIfam" id="NF010147">
    <property type="entry name" value="PRK13623.1"/>
    <property type="match status" value="1"/>
</dbReference>
<evidence type="ECO:0000259" key="1">
    <source>
        <dbReference type="Pfam" id="PF01521"/>
    </source>
</evidence>
<dbReference type="InterPro" id="IPR016092">
    <property type="entry name" value="ATAP"/>
</dbReference>
<dbReference type="InterPro" id="IPR000361">
    <property type="entry name" value="ATAP_core_dom"/>
</dbReference>
<dbReference type="Pfam" id="PF01521">
    <property type="entry name" value="Fe-S_biosyn"/>
    <property type="match status" value="1"/>
</dbReference>
<dbReference type="InterPro" id="IPR035903">
    <property type="entry name" value="HesB-like_dom_sf"/>
</dbReference>
<dbReference type="EMBL" id="CAEZTD010000139">
    <property type="protein sequence ID" value="CAB4572053.1"/>
    <property type="molecule type" value="Genomic_DNA"/>
</dbReference>
<dbReference type="SUPFAM" id="SSF89360">
    <property type="entry name" value="HesB-like domain"/>
    <property type="match status" value="1"/>
</dbReference>
<name>A0A6J6ECS3_9ZZZZ</name>